<protein>
    <submittedName>
        <fullName evidence="2">Uncharacterized protein</fullName>
    </submittedName>
</protein>
<dbReference type="AlphaFoldDB" id="A0A6G0VYQ5"/>
<comment type="caution">
    <text evidence="2">The sequence shown here is derived from an EMBL/GenBank/DDBJ whole genome shotgun (WGS) entry which is preliminary data.</text>
</comment>
<organism evidence="2 3">
    <name type="scientific">Aphis craccivora</name>
    <name type="common">Cowpea aphid</name>
    <dbReference type="NCBI Taxonomy" id="307492"/>
    <lineage>
        <taxon>Eukaryota</taxon>
        <taxon>Metazoa</taxon>
        <taxon>Ecdysozoa</taxon>
        <taxon>Arthropoda</taxon>
        <taxon>Hexapoda</taxon>
        <taxon>Insecta</taxon>
        <taxon>Pterygota</taxon>
        <taxon>Neoptera</taxon>
        <taxon>Paraneoptera</taxon>
        <taxon>Hemiptera</taxon>
        <taxon>Sternorrhyncha</taxon>
        <taxon>Aphidomorpha</taxon>
        <taxon>Aphidoidea</taxon>
        <taxon>Aphididae</taxon>
        <taxon>Aphidini</taxon>
        <taxon>Aphis</taxon>
        <taxon>Aphis</taxon>
    </lineage>
</organism>
<accession>A0A6G0VYQ5</accession>
<evidence type="ECO:0000313" key="3">
    <source>
        <dbReference type="Proteomes" id="UP000478052"/>
    </source>
</evidence>
<sequence>MNLQQKNIFLSLESSLTKYTYSNEYECTVCNEVTTSFRHLQNQLFIETDVAMSMLIKVNLYWTNFLEIGFPVIHYMVLLVIVSIIR</sequence>
<dbReference type="Proteomes" id="UP000478052">
    <property type="component" value="Unassembled WGS sequence"/>
</dbReference>
<keyword evidence="1" id="KW-1133">Transmembrane helix</keyword>
<reference evidence="2 3" key="1">
    <citation type="submission" date="2019-08" db="EMBL/GenBank/DDBJ databases">
        <title>Whole genome of Aphis craccivora.</title>
        <authorList>
            <person name="Voronova N.V."/>
            <person name="Shulinski R.S."/>
            <person name="Bandarenka Y.V."/>
            <person name="Zhorov D.G."/>
            <person name="Warner D."/>
        </authorList>
    </citation>
    <scope>NUCLEOTIDE SEQUENCE [LARGE SCALE GENOMIC DNA]</scope>
    <source>
        <strain evidence="2">180601</strain>
        <tissue evidence="2">Whole Body</tissue>
    </source>
</reference>
<name>A0A6G0VYQ5_APHCR</name>
<keyword evidence="1" id="KW-0812">Transmembrane</keyword>
<proteinExistence type="predicted"/>
<feature type="transmembrane region" description="Helical" evidence="1">
    <location>
        <begin position="68"/>
        <end position="85"/>
    </location>
</feature>
<keyword evidence="3" id="KW-1185">Reference proteome</keyword>
<evidence type="ECO:0000313" key="2">
    <source>
        <dbReference type="EMBL" id="KAF0712764.1"/>
    </source>
</evidence>
<dbReference type="OrthoDB" id="7600614at2759"/>
<gene>
    <name evidence="2" type="ORF">FWK35_00033860</name>
</gene>
<dbReference type="EMBL" id="VUJU01010839">
    <property type="protein sequence ID" value="KAF0712764.1"/>
    <property type="molecule type" value="Genomic_DNA"/>
</dbReference>
<evidence type="ECO:0000256" key="1">
    <source>
        <dbReference type="SAM" id="Phobius"/>
    </source>
</evidence>
<keyword evidence="1" id="KW-0472">Membrane</keyword>